<gene>
    <name evidence="2" type="ORF">ANCDUO_09077</name>
</gene>
<dbReference type="Proteomes" id="UP000054047">
    <property type="component" value="Unassembled WGS sequence"/>
</dbReference>
<feature type="compositionally biased region" description="Basic and acidic residues" evidence="1">
    <location>
        <begin position="480"/>
        <end position="492"/>
    </location>
</feature>
<dbReference type="OrthoDB" id="2499658at2759"/>
<dbReference type="EMBL" id="KN730764">
    <property type="protein sequence ID" value="KIH60662.1"/>
    <property type="molecule type" value="Genomic_DNA"/>
</dbReference>
<reference evidence="2 3" key="1">
    <citation type="submission" date="2013-12" db="EMBL/GenBank/DDBJ databases">
        <title>Draft genome of the parsitic nematode Ancylostoma duodenale.</title>
        <authorList>
            <person name="Mitreva M."/>
        </authorList>
    </citation>
    <scope>NUCLEOTIDE SEQUENCE [LARGE SCALE GENOMIC DNA]</scope>
    <source>
        <strain evidence="2 3">Zhejiang</strain>
    </source>
</reference>
<dbReference type="InterPro" id="IPR036397">
    <property type="entry name" value="RNaseH_sf"/>
</dbReference>
<feature type="compositionally biased region" description="Basic and acidic residues" evidence="1">
    <location>
        <begin position="363"/>
        <end position="376"/>
    </location>
</feature>
<name>A0A0C2DDY2_9BILA</name>
<dbReference type="AlphaFoldDB" id="A0A0C2DDY2"/>
<protein>
    <submittedName>
        <fullName evidence="2">Uncharacterized protein</fullName>
    </submittedName>
</protein>
<sequence length="523" mass="59799">MVDESNPMRSARKAWNHLGLFTRQEAVELLSERLVSQKRRVMMKDCVRIIYYCNVQRSSGCRYEMSVCIPTNPDEKLRIDDFNVHTCNPADTRLRRRTKPQIEDFAKPIEKRKPPAGSTGGKDENPLPFSLGDSMTMFLTGLNDKFDADNDQELVDQNDFGCADLGNGSNENLVRFISEFGESTKQNPSSSRPGPSNVWTTVDIDVVDFSKRPDPPFSFVFHAKDEASQYSYACPMIGNQPEVVADAVLNLFYLFGAPSSVKLDPAYRGTVLESMLSERFPSTNVLFYAENRNKQGTFVPRREESMIRERIYAWLMENGKLNWFKHLNEIKYMHNSEWIDELGGTPMELFLGRPRPSGHPQKPKPDDGGHDDDTFSDTREESMIRERIYAWLMENGKVNWFKHLNEIKYMHNSEWIDELGGTPMELFFGRPRPSGHPQKPKPDDGGHDDDTFSDTYTNNSNGGTPMEIFFGRGRSSEQSQKQRTDEAARDDDAFSDTYTNNSNDTKEESAVPTMEIRSVKNEL</sequence>
<evidence type="ECO:0000256" key="1">
    <source>
        <dbReference type="SAM" id="MobiDB-lite"/>
    </source>
</evidence>
<dbReference type="GO" id="GO:0003676">
    <property type="term" value="F:nucleic acid binding"/>
    <property type="evidence" value="ECO:0007669"/>
    <property type="project" value="InterPro"/>
</dbReference>
<evidence type="ECO:0000313" key="2">
    <source>
        <dbReference type="EMBL" id="KIH60662.1"/>
    </source>
</evidence>
<feature type="compositionally biased region" description="Polar residues" evidence="1">
    <location>
        <begin position="453"/>
        <end position="463"/>
    </location>
</feature>
<accession>A0A0C2DDY2</accession>
<feature type="region of interest" description="Disordered" evidence="1">
    <location>
        <begin position="107"/>
        <end position="127"/>
    </location>
</feature>
<organism evidence="2 3">
    <name type="scientific">Ancylostoma duodenale</name>
    <dbReference type="NCBI Taxonomy" id="51022"/>
    <lineage>
        <taxon>Eukaryota</taxon>
        <taxon>Metazoa</taxon>
        <taxon>Ecdysozoa</taxon>
        <taxon>Nematoda</taxon>
        <taxon>Chromadorea</taxon>
        <taxon>Rhabditida</taxon>
        <taxon>Rhabditina</taxon>
        <taxon>Rhabditomorpha</taxon>
        <taxon>Strongyloidea</taxon>
        <taxon>Ancylostomatidae</taxon>
        <taxon>Ancylostomatinae</taxon>
        <taxon>Ancylostoma</taxon>
    </lineage>
</organism>
<dbReference type="Gene3D" id="3.30.420.10">
    <property type="entry name" value="Ribonuclease H-like superfamily/Ribonuclease H"/>
    <property type="match status" value="1"/>
</dbReference>
<proteinExistence type="predicted"/>
<keyword evidence="3" id="KW-1185">Reference proteome</keyword>
<evidence type="ECO:0000313" key="3">
    <source>
        <dbReference type="Proteomes" id="UP000054047"/>
    </source>
</evidence>
<feature type="region of interest" description="Disordered" evidence="1">
    <location>
        <begin position="349"/>
        <end position="376"/>
    </location>
</feature>
<feature type="region of interest" description="Disordered" evidence="1">
    <location>
        <begin position="426"/>
        <end position="523"/>
    </location>
</feature>
<feature type="compositionally biased region" description="Basic and acidic residues" evidence="1">
    <location>
        <begin position="440"/>
        <end position="450"/>
    </location>
</feature>